<reference evidence="2 3" key="1">
    <citation type="submission" date="2018-01" db="EMBL/GenBank/DDBJ databases">
        <title>Saezia sanguinis gen. nov., sp. nov., in the order Burkholderiales isolated from human blood.</title>
        <authorList>
            <person name="Medina-Pascual M.J."/>
            <person name="Valdezate S."/>
            <person name="Monzon S."/>
            <person name="Cuesta I."/>
            <person name="Carrasco G."/>
            <person name="Villalon P."/>
            <person name="Saez-Nieto J.A."/>
        </authorList>
    </citation>
    <scope>NUCLEOTIDE SEQUENCE [LARGE SCALE GENOMIC DNA]</scope>
    <source>
        <strain evidence="2 3">CNM695-12</strain>
    </source>
</reference>
<name>A0A433SF93_9BURK</name>
<dbReference type="EMBL" id="PQSP01000002">
    <property type="protein sequence ID" value="RUS67392.1"/>
    <property type="molecule type" value="Genomic_DNA"/>
</dbReference>
<dbReference type="Proteomes" id="UP000286947">
    <property type="component" value="Unassembled WGS sequence"/>
</dbReference>
<gene>
    <name evidence="2" type="ORF">CUZ56_01337</name>
</gene>
<evidence type="ECO:0000256" key="1">
    <source>
        <dbReference type="SAM" id="MobiDB-lite"/>
    </source>
</evidence>
<proteinExistence type="predicted"/>
<organism evidence="2 3">
    <name type="scientific">Saezia sanguinis</name>
    <dbReference type="NCBI Taxonomy" id="1965230"/>
    <lineage>
        <taxon>Bacteria</taxon>
        <taxon>Pseudomonadati</taxon>
        <taxon>Pseudomonadota</taxon>
        <taxon>Betaproteobacteria</taxon>
        <taxon>Burkholderiales</taxon>
        <taxon>Saeziaceae</taxon>
        <taxon>Saezia</taxon>
    </lineage>
</organism>
<protein>
    <submittedName>
        <fullName evidence="2">Uncharacterized protein</fullName>
    </submittedName>
</protein>
<comment type="caution">
    <text evidence="2">The sequence shown here is derived from an EMBL/GenBank/DDBJ whole genome shotgun (WGS) entry which is preliminary data.</text>
</comment>
<sequence length="312" mass="35662">MGKGTPSDSKTQSADNKAGTGQTTPGTNSTKPENVISQCISEKLPYFVMMAYHDPDKPGKSEAFRVAAEFKKKRLKQIYPKAIIDVEDKVTHTADFISILNGIGEKIKNCPNYLLKEVHFFGHSNFDMLFFHGKGDNLTYGKLKELNPLPWDNDYLDAALVLHSCRSSRFEDQEEDKDIRAEKCIANALSKHLNAKVVGQVTFATNNTGKTVNDWKYRNSALKNQWEIDWFTMNPNIVLWAYAAGTSVQATHGNSEEYKKFLTYQTHYIRGVRYTTSESNNQIWPCRAFQPGRTFERVVEKDKFNRFDLIYI</sequence>
<dbReference type="RefSeq" id="WP_126979385.1">
    <property type="nucleotide sequence ID" value="NZ_PQSP01000002.1"/>
</dbReference>
<feature type="region of interest" description="Disordered" evidence="1">
    <location>
        <begin position="1"/>
        <end position="34"/>
    </location>
</feature>
<evidence type="ECO:0000313" key="3">
    <source>
        <dbReference type="Proteomes" id="UP000286947"/>
    </source>
</evidence>
<evidence type="ECO:0000313" key="2">
    <source>
        <dbReference type="EMBL" id="RUS67392.1"/>
    </source>
</evidence>
<accession>A0A433SF93</accession>
<keyword evidence="3" id="KW-1185">Reference proteome</keyword>
<dbReference type="AlphaFoldDB" id="A0A433SF93"/>